<dbReference type="PANTHER" id="PTHR30349">
    <property type="entry name" value="PHAGE INTEGRASE-RELATED"/>
    <property type="match status" value="1"/>
</dbReference>
<evidence type="ECO:0000256" key="5">
    <source>
        <dbReference type="ARBA" id="ARBA00023172"/>
    </source>
</evidence>
<evidence type="ECO:0000256" key="2">
    <source>
        <dbReference type="ARBA" id="ARBA00008857"/>
    </source>
</evidence>
<dbReference type="InterPro" id="IPR011010">
    <property type="entry name" value="DNA_brk_join_enz"/>
</dbReference>
<reference evidence="9" key="1">
    <citation type="submission" date="2017-11" db="EMBL/GenBank/DDBJ databases">
        <title>Three new genomes from thermophilic consortium.</title>
        <authorList>
            <person name="Quaggio R."/>
            <person name="Amgarten D."/>
            <person name="Setubal J.C."/>
        </authorList>
    </citation>
    <scope>NUCLEOTIDE SEQUENCE</scope>
    <source>
        <strain evidence="9">ZCTH01-B2</strain>
    </source>
</reference>
<accession>A0A953I3V9</accession>
<dbReference type="InterPro" id="IPR004107">
    <property type="entry name" value="Integrase_SAM-like_N"/>
</dbReference>
<keyword evidence="5" id="KW-0233">DNA recombination</keyword>
<dbReference type="PROSITE" id="PS51900">
    <property type="entry name" value="CB"/>
    <property type="match status" value="1"/>
</dbReference>
<dbReference type="GO" id="GO:0003677">
    <property type="term" value="F:DNA binding"/>
    <property type="evidence" value="ECO:0007669"/>
    <property type="project" value="UniProtKB-UniRule"/>
</dbReference>
<evidence type="ECO:0000259" key="7">
    <source>
        <dbReference type="PROSITE" id="PS51898"/>
    </source>
</evidence>
<dbReference type="GO" id="GO:0015074">
    <property type="term" value="P:DNA integration"/>
    <property type="evidence" value="ECO:0007669"/>
    <property type="project" value="UniProtKB-KW"/>
</dbReference>
<dbReference type="InterPro" id="IPR044068">
    <property type="entry name" value="CB"/>
</dbReference>
<comment type="function">
    <text evidence="1">Site-specific tyrosine recombinase, which acts by catalyzing the cutting and rejoining of the recombining DNA molecules.</text>
</comment>
<evidence type="ECO:0000259" key="8">
    <source>
        <dbReference type="PROSITE" id="PS51900"/>
    </source>
</evidence>
<comment type="similarity">
    <text evidence="2">Belongs to the 'phage' integrase family.</text>
</comment>
<proteinExistence type="inferred from homology"/>
<dbReference type="RefSeq" id="WP_273379546.1">
    <property type="nucleotide sequence ID" value="NZ_PIUK01000085.1"/>
</dbReference>
<dbReference type="InterPro" id="IPR013762">
    <property type="entry name" value="Integrase-like_cat_sf"/>
</dbReference>
<dbReference type="Pfam" id="PF14659">
    <property type="entry name" value="Phage_int_SAM_3"/>
    <property type="match status" value="1"/>
</dbReference>
<keyword evidence="4 6" id="KW-0238">DNA-binding</keyword>
<dbReference type="AlphaFoldDB" id="A0A953I3V9"/>
<dbReference type="SUPFAM" id="SSF56349">
    <property type="entry name" value="DNA breaking-rejoining enzymes"/>
    <property type="match status" value="1"/>
</dbReference>
<feature type="domain" description="Tyr recombinase" evidence="7">
    <location>
        <begin position="174"/>
        <end position="370"/>
    </location>
</feature>
<gene>
    <name evidence="9" type="ORF">CWE10_09900</name>
</gene>
<dbReference type="EMBL" id="PIUK01000085">
    <property type="protein sequence ID" value="MBY6276511.1"/>
    <property type="molecule type" value="Genomic_DNA"/>
</dbReference>
<evidence type="ECO:0000256" key="6">
    <source>
        <dbReference type="PROSITE-ProRule" id="PRU01248"/>
    </source>
</evidence>
<feature type="domain" description="Core-binding (CB)" evidence="8">
    <location>
        <begin position="71"/>
        <end position="153"/>
    </location>
</feature>
<keyword evidence="3" id="KW-0229">DNA integration</keyword>
<name>A0A953I3V9_SYMTR</name>
<dbReference type="Pfam" id="PF00589">
    <property type="entry name" value="Phage_integrase"/>
    <property type="match status" value="1"/>
</dbReference>
<evidence type="ECO:0000256" key="1">
    <source>
        <dbReference type="ARBA" id="ARBA00003283"/>
    </source>
</evidence>
<dbReference type="GO" id="GO:0006310">
    <property type="term" value="P:DNA recombination"/>
    <property type="evidence" value="ECO:0007669"/>
    <property type="project" value="UniProtKB-KW"/>
</dbReference>
<dbReference type="PANTHER" id="PTHR30349:SF64">
    <property type="entry name" value="PROPHAGE INTEGRASE INTD-RELATED"/>
    <property type="match status" value="1"/>
</dbReference>
<comment type="caution">
    <text evidence="9">The sequence shown here is derived from an EMBL/GenBank/DDBJ whole genome shotgun (WGS) entry which is preliminary data.</text>
</comment>
<evidence type="ECO:0000256" key="4">
    <source>
        <dbReference type="ARBA" id="ARBA00023125"/>
    </source>
</evidence>
<dbReference type="PROSITE" id="PS51898">
    <property type="entry name" value="TYR_RECOMBINASE"/>
    <property type="match status" value="1"/>
</dbReference>
<dbReference type="Gene3D" id="1.10.443.10">
    <property type="entry name" value="Intergrase catalytic core"/>
    <property type="match status" value="1"/>
</dbReference>
<evidence type="ECO:0000256" key="3">
    <source>
        <dbReference type="ARBA" id="ARBA00022908"/>
    </source>
</evidence>
<evidence type="ECO:0000313" key="9">
    <source>
        <dbReference type="EMBL" id="MBY6276511.1"/>
    </source>
</evidence>
<dbReference type="CDD" id="cd01189">
    <property type="entry name" value="INT_ICEBs1_C_like"/>
    <property type="match status" value="1"/>
</dbReference>
<sequence>MAERRKRGQGEGSIYQRADGVWVASVSLGTENGKRKRRVVYGRTKTEAKQKLQALIAELQTKGTLPDPTKLTVAQYLDQWAQWAAGTVRASTMESYRVKLEKYIKPAIGHIQLDRLQPFHVQALYDQMLASGLSRRTVEYTHAILRRAMRRAVKLRLIPAAPTDGVDAPRAEHREMTVLTPDQLEKLAQALSDDPLGPLYYLAMVTGARRGELIALRWDDIDWENRTVTINRAATVVNNEIRFDAPKSRHSRRTIPLTEEAIAVLRRHRIAQAEQKLRLGPLYEDHGLVFPRPNGRPQEPSQVSKHFRLILQRAGLPHVRLHDLRHTHATLMLAAGVHPRVAAERLGDTVHVTMTTYSHVLPSMQQEVTEKLAQLLPAMPAKEK</sequence>
<evidence type="ECO:0000313" key="10">
    <source>
        <dbReference type="Proteomes" id="UP000732377"/>
    </source>
</evidence>
<dbReference type="InterPro" id="IPR050090">
    <property type="entry name" value="Tyrosine_recombinase_XerCD"/>
</dbReference>
<protein>
    <submittedName>
        <fullName evidence="9">Site-specific integrase</fullName>
    </submittedName>
</protein>
<dbReference type="InterPro" id="IPR002104">
    <property type="entry name" value="Integrase_catalytic"/>
</dbReference>
<organism evidence="9 10">
    <name type="scientific">Symbiobacterium thermophilum</name>
    <dbReference type="NCBI Taxonomy" id="2734"/>
    <lineage>
        <taxon>Bacteria</taxon>
        <taxon>Bacillati</taxon>
        <taxon>Bacillota</taxon>
        <taxon>Clostridia</taxon>
        <taxon>Eubacteriales</taxon>
        <taxon>Symbiobacteriaceae</taxon>
        <taxon>Symbiobacterium</taxon>
    </lineage>
</organism>
<dbReference type="InterPro" id="IPR010998">
    <property type="entry name" value="Integrase_recombinase_N"/>
</dbReference>
<dbReference type="Gene3D" id="1.10.150.130">
    <property type="match status" value="1"/>
</dbReference>
<dbReference type="Proteomes" id="UP000732377">
    <property type="component" value="Unassembled WGS sequence"/>
</dbReference>